<dbReference type="OrthoDB" id="4501789at2759"/>
<dbReference type="VEuPathDB" id="FungiDB:ATEG_10303"/>
<sequence length="278" mass="30099">MKILSTFLPLVLLQHVATAAPLHQNFELEVVDTSPHEAGLAMASLEKRVECRAILASVFAKASSAGFVVFVNGAAGIAKRVCKIEGSEKCEEYADLVADGFNLIWVGGQAIKHGAAGVSTAQERINSVPGARRSVVNEDYTSRILEGLSEYGFRYTSGHDVAIHHYEDGVGQIHLPFDGQSMGGSDDLLKRFDGEGFKIAFTSRASSTPDRTTEAAISNAIAQNWAREADANINELIGFVKTDSKANFYWRIIPETQRFGTNYESVDVCGGMASYLTL</sequence>
<name>Q0C7N1_ASPTN</name>
<evidence type="ECO:0000313" key="2">
    <source>
        <dbReference type="EMBL" id="EAU29300.1"/>
    </source>
</evidence>
<gene>
    <name evidence="2" type="ORF">ATEG_10303</name>
</gene>
<dbReference type="eggNOG" id="ENOG502SKWZ">
    <property type="taxonomic scope" value="Eukaryota"/>
</dbReference>
<proteinExistence type="predicted"/>
<reference evidence="3" key="1">
    <citation type="submission" date="2005-09" db="EMBL/GenBank/DDBJ databases">
        <title>Annotation of the Aspergillus terreus NIH2624 genome.</title>
        <authorList>
            <person name="Birren B.W."/>
            <person name="Lander E.S."/>
            <person name="Galagan J.E."/>
            <person name="Nusbaum C."/>
            <person name="Devon K."/>
            <person name="Henn M."/>
            <person name="Ma L.-J."/>
            <person name="Jaffe D.B."/>
            <person name="Butler J."/>
            <person name="Alvarez P."/>
            <person name="Gnerre S."/>
            <person name="Grabherr M."/>
            <person name="Kleber M."/>
            <person name="Mauceli E.W."/>
            <person name="Brockman W."/>
            <person name="Rounsley S."/>
            <person name="Young S.K."/>
            <person name="LaButti K."/>
            <person name="Pushparaj V."/>
            <person name="DeCaprio D."/>
            <person name="Crawford M."/>
            <person name="Koehrsen M."/>
            <person name="Engels R."/>
            <person name="Montgomery P."/>
            <person name="Pearson M."/>
            <person name="Howarth C."/>
            <person name="Larson L."/>
            <person name="Luoma S."/>
            <person name="White J."/>
            <person name="Alvarado L."/>
            <person name="Kodira C.D."/>
            <person name="Zeng Q."/>
            <person name="Oleary S."/>
            <person name="Yandava C."/>
            <person name="Denning D.W."/>
            <person name="Nierman W.C."/>
            <person name="Milne T."/>
            <person name="Madden K."/>
        </authorList>
    </citation>
    <scope>NUCLEOTIDE SEQUENCE [LARGE SCALE GENOMIC DNA]</scope>
    <source>
        <strain evidence="3">NIH 2624 / FGSC A1156</strain>
    </source>
</reference>
<evidence type="ECO:0000256" key="1">
    <source>
        <dbReference type="SAM" id="SignalP"/>
    </source>
</evidence>
<accession>Q0C7N1</accession>
<dbReference type="HOGENOM" id="CLU_059020_0_0_1"/>
<dbReference type="EMBL" id="CH476610">
    <property type="protein sequence ID" value="EAU29300.1"/>
    <property type="molecule type" value="Genomic_DNA"/>
</dbReference>
<organism evidence="2 3">
    <name type="scientific">Aspergillus terreus (strain NIH 2624 / FGSC A1156)</name>
    <dbReference type="NCBI Taxonomy" id="341663"/>
    <lineage>
        <taxon>Eukaryota</taxon>
        <taxon>Fungi</taxon>
        <taxon>Dikarya</taxon>
        <taxon>Ascomycota</taxon>
        <taxon>Pezizomycotina</taxon>
        <taxon>Eurotiomycetes</taxon>
        <taxon>Eurotiomycetidae</taxon>
        <taxon>Eurotiales</taxon>
        <taxon>Aspergillaceae</taxon>
        <taxon>Aspergillus</taxon>
        <taxon>Aspergillus subgen. Circumdati</taxon>
    </lineage>
</organism>
<protein>
    <submittedName>
        <fullName evidence="2">Uncharacterized protein</fullName>
    </submittedName>
</protein>
<feature type="signal peptide" evidence="1">
    <location>
        <begin position="1"/>
        <end position="19"/>
    </location>
</feature>
<dbReference type="AlphaFoldDB" id="Q0C7N1"/>
<dbReference type="RefSeq" id="XP_001218651.1">
    <property type="nucleotide sequence ID" value="XM_001218650.1"/>
</dbReference>
<dbReference type="GeneID" id="4354659"/>
<dbReference type="Proteomes" id="UP000007963">
    <property type="component" value="Unassembled WGS sequence"/>
</dbReference>
<evidence type="ECO:0000313" key="3">
    <source>
        <dbReference type="Proteomes" id="UP000007963"/>
    </source>
</evidence>
<keyword evidence="1" id="KW-0732">Signal</keyword>
<feature type="chain" id="PRO_5004169784" evidence="1">
    <location>
        <begin position="20"/>
        <end position="278"/>
    </location>
</feature>